<comment type="caution">
    <text evidence="2">The sequence shown here is derived from an EMBL/GenBank/DDBJ whole genome shotgun (WGS) entry which is preliminary data.</text>
</comment>
<feature type="transmembrane region" description="Helical" evidence="1">
    <location>
        <begin position="161"/>
        <end position="184"/>
    </location>
</feature>
<evidence type="ECO:0008006" key="4">
    <source>
        <dbReference type="Google" id="ProtNLM"/>
    </source>
</evidence>
<organism evidence="2 3">
    <name type="scientific">Folsomia candida</name>
    <name type="common">Springtail</name>
    <dbReference type="NCBI Taxonomy" id="158441"/>
    <lineage>
        <taxon>Eukaryota</taxon>
        <taxon>Metazoa</taxon>
        <taxon>Ecdysozoa</taxon>
        <taxon>Arthropoda</taxon>
        <taxon>Hexapoda</taxon>
        <taxon>Collembola</taxon>
        <taxon>Entomobryomorpha</taxon>
        <taxon>Isotomoidea</taxon>
        <taxon>Isotomidae</taxon>
        <taxon>Proisotominae</taxon>
        <taxon>Folsomia</taxon>
    </lineage>
</organism>
<evidence type="ECO:0000256" key="1">
    <source>
        <dbReference type="SAM" id="Phobius"/>
    </source>
</evidence>
<dbReference type="Proteomes" id="UP000198287">
    <property type="component" value="Unassembled WGS sequence"/>
</dbReference>
<dbReference type="AlphaFoldDB" id="A0A226EZ61"/>
<dbReference type="OrthoDB" id="8297494at2759"/>
<evidence type="ECO:0000313" key="2">
    <source>
        <dbReference type="EMBL" id="OXA62829.1"/>
    </source>
</evidence>
<name>A0A226EZ61_FOLCA</name>
<dbReference type="EMBL" id="LNIX01000001">
    <property type="protein sequence ID" value="OXA62829.1"/>
    <property type="molecule type" value="Genomic_DNA"/>
</dbReference>
<reference evidence="2 3" key="1">
    <citation type="submission" date="2015-12" db="EMBL/GenBank/DDBJ databases">
        <title>The genome of Folsomia candida.</title>
        <authorList>
            <person name="Faddeeva A."/>
            <person name="Derks M.F."/>
            <person name="Anvar Y."/>
            <person name="Smit S."/>
            <person name="Van Straalen N."/>
            <person name="Roelofs D."/>
        </authorList>
    </citation>
    <scope>NUCLEOTIDE SEQUENCE [LARGE SCALE GENOMIC DNA]</scope>
    <source>
        <strain evidence="2 3">VU population</strain>
        <tissue evidence="2">Whole body</tissue>
    </source>
</reference>
<gene>
    <name evidence="2" type="ORF">Fcan01_00210</name>
</gene>
<proteinExistence type="predicted"/>
<feature type="transmembrane region" description="Helical" evidence="1">
    <location>
        <begin position="69"/>
        <end position="91"/>
    </location>
</feature>
<keyword evidence="3" id="KW-1185">Reference proteome</keyword>
<feature type="transmembrane region" description="Helical" evidence="1">
    <location>
        <begin position="132"/>
        <end position="155"/>
    </location>
</feature>
<feature type="transmembrane region" description="Helical" evidence="1">
    <location>
        <begin position="32"/>
        <end position="49"/>
    </location>
</feature>
<keyword evidence="1" id="KW-1133">Transmembrane helix</keyword>
<keyword evidence="1" id="KW-0472">Membrane</keyword>
<evidence type="ECO:0000313" key="3">
    <source>
        <dbReference type="Proteomes" id="UP000198287"/>
    </source>
</evidence>
<accession>A0A226EZ61</accession>
<protein>
    <recommendedName>
        <fullName evidence="4">Gustatory receptor</fullName>
    </recommendedName>
</protein>
<sequence length="256" mass="29394">MCAVRIWSYIQEIAQFTNLCIGPLTKMEKLQGFGFFMTYFVATMIRWNYHLDNGPGQIINTFLDFEESIASTTTLMYYVFFVGVVFILNCIEELESHIRTKSTHNDPRDFIQMYRNIQILDNSFNVVLTERILPAIMICIPAIEIATLFVCFTLHQEIPIPGFLIFPIIAMSAGINNILIITLASKVYSASQRLLSLFEKTHQGRMSKFVRKELLACNVLKIKFGSNFIDNGTPVIMQNFCIDKTLSLILLRGKRF</sequence>
<keyword evidence="1" id="KW-0812">Transmembrane</keyword>